<sequence>MNVWPGCFAASGPFCGGLLVTVFRSTFQQSSGMERKGIIMKGPLLLLLCAAFPALAASKAPVDLKAPRPFAEQAEQVRRDLSDGDTYAEIGADNRAKVLAALQRMQTALQASSDPAQLTPESSAAVFNDQELVNALLTKAGEESRMVCQRVRAVGSHLSTTQCMTVAERRRLRDGNKDELTRLQRQNVATQPGM</sequence>
<proteinExistence type="predicted"/>
<name>A0ABW9MK69_9XANT</name>
<dbReference type="Proteomes" id="UP001637990">
    <property type="component" value="Unassembled WGS sequence"/>
</dbReference>
<comment type="caution">
    <text evidence="1">The sequence shown here is derived from an EMBL/GenBank/DDBJ whole genome shotgun (WGS) entry which is preliminary data.</text>
</comment>
<gene>
    <name evidence="1" type="ORF">ACI6Q5_09215</name>
</gene>
<reference evidence="1 2" key="1">
    <citation type="submission" date="2024-11" db="EMBL/GenBank/DDBJ databases">
        <title>Genome sequencing of Xanthomonas codiaei.</title>
        <authorList>
            <person name="Studholme D.J."/>
        </authorList>
    </citation>
    <scope>NUCLEOTIDE SEQUENCE [LARGE SCALE GENOMIC DNA]</scope>
    <source>
        <strain evidence="1 2">NCPPB 4350</strain>
    </source>
</reference>
<accession>A0ABW9MK69</accession>
<dbReference type="RefSeq" id="WP_410049686.1">
    <property type="nucleotide sequence ID" value="NZ_JBJGBS010000031.1"/>
</dbReference>
<evidence type="ECO:0008006" key="3">
    <source>
        <dbReference type="Google" id="ProtNLM"/>
    </source>
</evidence>
<protein>
    <recommendedName>
        <fullName evidence="3">DUF4168 domain-containing protein</fullName>
    </recommendedName>
</protein>
<organism evidence="1 2">
    <name type="scientific">Xanthomonas codiaei</name>
    <dbReference type="NCBI Taxonomy" id="56463"/>
    <lineage>
        <taxon>Bacteria</taxon>
        <taxon>Pseudomonadati</taxon>
        <taxon>Pseudomonadota</taxon>
        <taxon>Gammaproteobacteria</taxon>
        <taxon>Lysobacterales</taxon>
        <taxon>Lysobacteraceae</taxon>
        <taxon>Xanthomonas</taxon>
    </lineage>
</organism>
<keyword evidence="2" id="KW-1185">Reference proteome</keyword>
<dbReference type="EMBL" id="JBJGBS010000031">
    <property type="protein sequence ID" value="MFO3705155.1"/>
    <property type="molecule type" value="Genomic_DNA"/>
</dbReference>
<evidence type="ECO:0000313" key="1">
    <source>
        <dbReference type="EMBL" id="MFO3705155.1"/>
    </source>
</evidence>
<evidence type="ECO:0000313" key="2">
    <source>
        <dbReference type="Proteomes" id="UP001637990"/>
    </source>
</evidence>